<gene>
    <name evidence="7" type="ORF">PNOK_0354200</name>
</gene>
<comment type="caution">
    <text evidence="7">The sequence shown here is derived from an EMBL/GenBank/DDBJ whole genome shotgun (WGS) entry which is preliminary data.</text>
</comment>
<keyword evidence="3" id="KW-0862">Zinc</keyword>
<protein>
    <submittedName>
        <fullName evidence="7">Atp-dependent protease</fullName>
    </submittedName>
</protein>
<feature type="compositionally biased region" description="Pro residues" evidence="5">
    <location>
        <begin position="136"/>
        <end position="150"/>
    </location>
</feature>
<feature type="region of interest" description="Disordered" evidence="5">
    <location>
        <begin position="125"/>
        <end position="181"/>
    </location>
</feature>
<dbReference type="STRING" id="2282107.A0A286UN75"/>
<dbReference type="GO" id="GO:0008233">
    <property type="term" value="F:peptidase activity"/>
    <property type="evidence" value="ECO:0007669"/>
    <property type="project" value="UniProtKB-KW"/>
</dbReference>
<keyword evidence="1" id="KW-0479">Metal-binding</keyword>
<dbReference type="SMART" id="SM00184">
    <property type="entry name" value="RING"/>
    <property type="match status" value="2"/>
</dbReference>
<keyword evidence="7" id="KW-0645">Protease</keyword>
<evidence type="ECO:0000256" key="4">
    <source>
        <dbReference type="PROSITE-ProRule" id="PRU00175"/>
    </source>
</evidence>
<dbReference type="Gene3D" id="2.30.130.40">
    <property type="entry name" value="LON domain-like"/>
    <property type="match status" value="1"/>
</dbReference>
<dbReference type="EMBL" id="NBII01000003">
    <property type="protein sequence ID" value="PAV20915.1"/>
    <property type="molecule type" value="Genomic_DNA"/>
</dbReference>
<dbReference type="InParanoid" id="A0A286UN75"/>
<evidence type="ECO:0000256" key="2">
    <source>
        <dbReference type="ARBA" id="ARBA00022771"/>
    </source>
</evidence>
<feature type="compositionally biased region" description="Basic and acidic residues" evidence="5">
    <location>
        <begin position="242"/>
        <end position="258"/>
    </location>
</feature>
<dbReference type="GO" id="GO:0061630">
    <property type="term" value="F:ubiquitin protein ligase activity"/>
    <property type="evidence" value="ECO:0007669"/>
    <property type="project" value="TreeGrafter"/>
</dbReference>
<dbReference type="InterPro" id="IPR017907">
    <property type="entry name" value="Znf_RING_CS"/>
</dbReference>
<feature type="compositionally biased region" description="Polar residues" evidence="5">
    <location>
        <begin position="1"/>
        <end position="14"/>
    </location>
</feature>
<feature type="compositionally biased region" description="Polar residues" evidence="5">
    <location>
        <begin position="278"/>
        <end position="289"/>
    </location>
</feature>
<dbReference type="InterPro" id="IPR013083">
    <property type="entry name" value="Znf_RING/FYVE/PHD"/>
</dbReference>
<name>A0A286UN75_9AGAM</name>
<keyword evidence="7" id="KW-0378">Hydrolase</keyword>
<sequence>MTTASAAAVENTNTNHDRRERSSVGADEGNTIGDEHSPSRTKDDTETLPGDREHLPENEETFVRSSSSLSAHDERKDEDQPPSSTMLVQLCSALLLCPACSPPVRLVNPTTLHCGHTVCSRHVKTAQSQDSSSSTPVPPSVTPSPSPEPSPRNERASFLSPSSRRRNPILDPPPAVPVVPSCPLPTCKPGIRRPVVTPNIPRESSVAYYPPIPQTVIEHPNVTVPEPLLDVSISRILHLTERTENQEHGFKSAEEGNRSESSGSEDEESDEASDDGSQGTSTPVTPSESGQRRRVLRINKRRKRVRSLQYSEGAHHRHTIRKELEEQFKKELVEYLTCEICFVLLYEPVTTPCQHTFCAKCLQRSLDHNPKCPLCRQSMPPFSYFQDHPLNKVLLSLLLKACPDAYTERKQVLEEEERSGRCKVPIFVAQLSFPGIPTLLHIYEPRYRLLLRRCLESTDACFVFRCYPMEEAWLRQ</sequence>
<evidence type="ECO:0000256" key="3">
    <source>
        <dbReference type="ARBA" id="ARBA00022833"/>
    </source>
</evidence>
<evidence type="ECO:0000313" key="7">
    <source>
        <dbReference type="EMBL" id="PAV20915.1"/>
    </source>
</evidence>
<reference evidence="7 8" key="1">
    <citation type="journal article" date="2017" name="Mol. Ecol.">
        <title>Comparative and population genomic landscape of Phellinus noxius: A hypervariable fungus causing root rot in trees.</title>
        <authorList>
            <person name="Chung C.L."/>
            <person name="Lee T.J."/>
            <person name="Akiba M."/>
            <person name="Lee H.H."/>
            <person name="Kuo T.H."/>
            <person name="Liu D."/>
            <person name="Ke H.M."/>
            <person name="Yokoi T."/>
            <person name="Roa M.B."/>
            <person name="Lu M.J."/>
            <person name="Chang Y.Y."/>
            <person name="Ann P.J."/>
            <person name="Tsai J.N."/>
            <person name="Chen C.Y."/>
            <person name="Tzean S.S."/>
            <person name="Ota Y."/>
            <person name="Hattori T."/>
            <person name="Sahashi N."/>
            <person name="Liou R.F."/>
            <person name="Kikuchi T."/>
            <person name="Tsai I.J."/>
        </authorList>
    </citation>
    <scope>NUCLEOTIDE SEQUENCE [LARGE SCALE GENOMIC DNA]</scope>
    <source>
        <strain evidence="7 8">FFPRI411160</strain>
    </source>
</reference>
<feature type="compositionally biased region" description="Basic and acidic residues" evidence="5">
    <location>
        <begin position="33"/>
        <end position="57"/>
    </location>
</feature>
<keyword evidence="8" id="KW-1185">Reference proteome</keyword>
<dbReference type="InterPro" id="IPR001841">
    <property type="entry name" value="Znf_RING"/>
</dbReference>
<dbReference type="SUPFAM" id="SSF88697">
    <property type="entry name" value="PUA domain-like"/>
    <property type="match status" value="1"/>
</dbReference>
<dbReference type="Proteomes" id="UP000217199">
    <property type="component" value="Unassembled WGS sequence"/>
</dbReference>
<feature type="region of interest" description="Disordered" evidence="5">
    <location>
        <begin position="1"/>
        <end position="83"/>
    </location>
</feature>
<dbReference type="OrthoDB" id="264917at2759"/>
<dbReference type="InterPro" id="IPR015947">
    <property type="entry name" value="PUA-like_sf"/>
</dbReference>
<dbReference type="PROSITE" id="PS00518">
    <property type="entry name" value="ZF_RING_1"/>
    <property type="match status" value="1"/>
</dbReference>
<keyword evidence="2 4" id="KW-0863">Zinc-finger</keyword>
<dbReference type="CDD" id="cd16514">
    <property type="entry name" value="RING-HC_LONFs_rpt2"/>
    <property type="match status" value="1"/>
</dbReference>
<dbReference type="InterPro" id="IPR046336">
    <property type="entry name" value="Lon_prtase_N_sf"/>
</dbReference>
<accession>A0A286UN75</accession>
<dbReference type="PANTHER" id="PTHR23327:SF42">
    <property type="entry name" value="LON PEPTIDASE N-TERMINAL DOMAIN AND RING FINGER PROTEIN C14F5.10C"/>
    <property type="match status" value="1"/>
</dbReference>
<dbReference type="Gene3D" id="3.30.40.10">
    <property type="entry name" value="Zinc/RING finger domain, C3HC4 (zinc finger)"/>
    <property type="match status" value="1"/>
</dbReference>
<evidence type="ECO:0000256" key="5">
    <source>
        <dbReference type="SAM" id="MobiDB-lite"/>
    </source>
</evidence>
<dbReference type="GO" id="GO:0006508">
    <property type="term" value="P:proteolysis"/>
    <property type="evidence" value="ECO:0007669"/>
    <property type="project" value="UniProtKB-KW"/>
</dbReference>
<organism evidence="7 8">
    <name type="scientific">Pyrrhoderma noxium</name>
    <dbReference type="NCBI Taxonomy" id="2282107"/>
    <lineage>
        <taxon>Eukaryota</taxon>
        <taxon>Fungi</taxon>
        <taxon>Dikarya</taxon>
        <taxon>Basidiomycota</taxon>
        <taxon>Agaricomycotina</taxon>
        <taxon>Agaricomycetes</taxon>
        <taxon>Hymenochaetales</taxon>
        <taxon>Hymenochaetaceae</taxon>
        <taxon>Pyrrhoderma</taxon>
    </lineage>
</organism>
<evidence type="ECO:0000256" key="1">
    <source>
        <dbReference type="ARBA" id="ARBA00022723"/>
    </source>
</evidence>
<feature type="region of interest" description="Disordered" evidence="5">
    <location>
        <begin position="242"/>
        <end position="298"/>
    </location>
</feature>
<dbReference type="SUPFAM" id="SSF57850">
    <property type="entry name" value="RING/U-box"/>
    <property type="match status" value="1"/>
</dbReference>
<dbReference type="PANTHER" id="PTHR23327">
    <property type="entry name" value="RING FINGER PROTEIN 127"/>
    <property type="match status" value="1"/>
</dbReference>
<feature type="compositionally biased region" description="Acidic residues" evidence="5">
    <location>
        <begin position="263"/>
        <end position="274"/>
    </location>
</feature>
<proteinExistence type="predicted"/>
<evidence type="ECO:0000259" key="6">
    <source>
        <dbReference type="PROSITE" id="PS50089"/>
    </source>
</evidence>
<feature type="compositionally biased region" description="Pro residues" evidence="5">
    <location>
        <begin position="170"/>
        <end position="181"/>
    </location>
</feature>
<dbReference type="GO" id="GO:0008270">
    <property type="term" value="F:zinc ion binding"/>
    <property type="evidence" value="ECO:0007669"/>
    <property type="project" value="UniProtKB-KW"/>
</dbReference>
<dbReference type="PROSITE" id="PS50089">
    <property type="entry name" value="ZF_RING_2"/>
    <property type="match status" value="1"/>
</dbReference>
<feature type="domain" description="RING-type" evidence="6">
    <location>
        <begin position="338"/>
        <end position="376"/>
    </location>
</feature>
<dbReference type="Pfam" id="PF13923">
    <property type="entry name" value="zf-C3HC4_2"/>
    <property type="match status" value="1"/>
</dbReference>
<dbReference type="AlphaFoldDB" id="A0A286UN75"/>
<evidence type="ECO:0000313" key="8">
    <source>
        <dbReference type="Proteomes" id="UP000217199"/>
    </source>
</evidence>